<proteinExistence type="predicted"/>
<dbReference type="SUPFAM" id="SSF53187">
    <property type="entry name" value="Zn-dependent exopeptidases"/>
    <property type="match status" value="1"/>
</dbReference>
<gene>
    <name evidence="1" type="ORF">METZ01_LOCUS147258</name>
</gene>
<dbReference type="EMBL" id="UINC01023204">
    <property type="protein sequence ID" value="SVA94404.1"/>
    <property type="molecule type" value="Genomic_DNA"/>
</dbReference>
<dbReference type="Gene3D" id="3.40.630.10">
    <property type="entry name" value="Zn peptidases"/>
    <property type="match status" value="2"/>
</dbReference>
<reference evidence="1" key="1">
    <citation type="submission" date="2018-05" db="EMBL/GenBank/DDBJ databases">
        <authorList>
            <person name="Lanie J.A."/>
            <person name="Ng W.-L."/>
            <person name="Kazmierczak K.M."/>
            <person name="Andrzejewski T.M."/>
            <person name="Davidsen T.M."/>
            <person name="Wayne K.J."/>
            <person name="Tettelin H."/>
            <person name="Glass J.I."/>
            <person name="Rusch D."/>
            <person name="Podicherti R."/>
            <person name="Tsui H.-C.T."/>
            <person name="Winkler M.E."/>
        </authorList>
    </citation>
    <scope>NUCLEOTIDE SEQUENCE</scope>
</reference>
<dbReference type="AlphaFoldDB" id="A0A381ZZ84"/>
<organism evidence="1">
    <name type="scientific">marine metagenome</name>
    <dbReference type="NCBI Taxonomy" id="408172"/>
    <lineage>
        <taxon>unclassified sequences</taxon>
        <taxon>metagenomes</taxon>
        <taxon>ecological metagenomes</taxon>
    </lineage>
</organism>
<sequence>MQTFTKYADLLAWVEQEKSPTTFLGCAPDGAPVISIRTGGDKTPAVFISAGSHATEQAGVSAAVALVEQLKTDHQVHIIPTRDPIGMNGFAYALGLSLEETPQLNSLEEIPGFLQAHGDILYQRDEVMLVLIGEYGYSTHNLYNKIDRGDRRLEPLWGSRIFFPSRDGGIEGTAPMQRAYTLIVTPDGEVLHINRFHDTSWAPVECRCTRRLMAKIQPALTLDLHEYGKEAFWFSARHQQTEEDEMWEKRMAVAMLDAIAGSETPLVAADYIHQTFFEKDEDGVQWLLAKNRGEGLNLADFAADQYGPSFTIETGMQRSFQSRVDAAVLAAQTAVSVFEDRYA</sequence>
<evidence type="ECO:0000313" key="1">
    <source>
        <dbReference type="EMBL" id="SVA94404.1"/>
    </source>
</evidence>
<name>A0A381ZZ84_9ZZZZ</name>
<evidence type="ECO:0008006" key="2">
    <source>
        <dbReference type="Google" id="ProtNLM"/>
    </source>
</evidence>
<protein>
    <recommendedName>
        <fullName evidence="2">Peptidase M14 carboxypeptidase A domain-containing protein</fullName>
    </recommendedName>
</protein>
<accession>A0A381ZZ84</accession>